<dbReference type="EMBL" id="VHSG01000028">
    <property type="protein sequence ID" value="TQV68227.1"/>
    <property type="molecule type" value="Genomic_DNA"/>
</dbReference>
<name>A0A545STC2_9GAMM</name>
<keyword evidence="3" id="KW-1185">Reference proteome</keyword>
<evidence type="ECO:0000313" key="3">
    <source>
        <dbReference type="Proteomes" id="UP000319732"/>
    </source>
</evidence>
<dbReference type="OrthoDB" id="2447941at2"/>
<proteinExistence type="predicted"/>
<dbReference type="RefSeq" id="WP_142929359.1">
    <property type="nucleotide sequence ID" value="NZ_ML660106.1"/>
</dbReference>
<evidence type="ECO:0000259" key="1">
    <source>
        <dbReference type="Pfam" id="PF24733"/>
    </source>
</evidence>
<dbReference type="Proteomes" id="UP000319732">
    <property type="component" value="Unassembled WGS sequence"/>
</dbReference>
<comment type="caution">
    <text evidence="2">The sequence shown here is derived from an EMBL/GenBank/DDBJ whole genome shotgun (WGS) entry which is preliminary data.</text>
</comment>
<reference evidence="2 3" key="1">
    <citation type="submission" date="2019-06" db="EMBL/GenBank/DDBJ databases">
        <title>Whole genome sequence for Cellvibrionaceae sp. R142.</title>
        <authorList>
            <person name="Wang G."/>
        </authorList>
    </citation>
    <scope>NUCLEOTIDE SEQUENCE [LARGE SCALE GENOMIC DNA]</scope>
    <source>
        <strain evidence="2 3">R142</strain>
    </source>
</reference>
<dbReference type="AlphaFoldDB" id="A0A545STC2"/>
<organism evidence="2 3">
    <name type="scientific">Exilibacterium tricleocarpae</name>
    <dbReference type="NCBI Taxonomy" id="2591008"/>
    <lineage>
        <taxon>Bacteria</taxon>
        <taxon>Pseudomonadati</taxon>
        <taxon>Pseudomonadota</taxon>
        <taxon>Gammaproteobacteria</taxon>
        <taxon>Cellvibrionales</taxon>
        <taxon>Cellvibrionaceae</taxon>
        <taxon>Exilibacterium</taxon>
    </lineage>
</organism>
<dbReference type="Pfam" id="PF24733">
    <property type="entry name" value="DUF7684"/>
    <property type="match status" value="1"/>
</dbReference>
<sequence length="147" mass="16543">MMTKCSNGRSLLIANKSLAVTELGSNLMPCIVLLTAWSVSRASISFWESLIKFLLNKGTTYFVCVGTFSEKLHDDIDELIYQYDDEHGTEHSINMVTTYHADDTLEEVVDYCVYATELRDKDKGCILAILDDSSEEDEKMGILLKKA</sequence>
<accession>A0A545STC2</accession>
<dbReference type="InterPro" id="IPR056101">
    <property type="entry name" value="DUF7684"/>
</dbReference>
<feature type="domain" description="DUF7684" evidence="1">
    <location>
        <begin position="48"/>
        <end position="119"/>
    </location>
</feature>
<protein>
    <recommendedName>
        <fullName evidence="1">DUF7684 domain-containing protein</fullName>
    </recommendedName>
</protein>
<evidence type="ECO:0000313" key="2">
    <source>
        <dbReference type="EMBL" id="TQV68227.1"/>
    </source>
</evidence>
<gene>
    <name evidence="2" type="ORF">FKG94_23285</name>
</gene>